<keyword evidence="3" id="KW-1185">Reference proteome</keyword>
<proteinExistence type="predicted"/>
<dbReference type="EMBL" id="CAJSLV010000086">
    <property type="protein sequence ID" value="CAG6397406.1"/>
    <property type="molecule type" value="Genomic_DNA"/>
</dbReference>
<sequence>MALRVERGRLRRRHPLQRRVRRRRLGVLAERPDRRGRHQRRQGHRGRDHVHLAHHRRGPPRQPGGQRADHSPAGRLLRRLPRPARRRRQRADRRQRRPRRADRHLHRRQHRQGDRGLLRLDPQRRCPPAPSGQHRGSHHRLPQHRQRRPGHRQGVRLLGEGAARPGQDGGVPDPPGHRRLRHGPPVRLRLRELSPAVPPGAAQVPGGTAPARRDPPDLGRARLAAQEWVRAPYDRSCAHAHDPRPPTSSQGPGPARRRTERRRPPKAQTEPRGQAPRTRQASRRPPADVLKHRCRRPPLPRGGGGRLLC</sequence>
<evidence type="ECO:0000313" key="2">
    <source>
        <dbReference type="EMBL" id="CAG6397406.1"/>
    </source>
</evidence>
<feature type="compositionally biased region" description="Basic residues" evidence="1">
    <location>
        <begin position="9"/>
        <end position="25"/>
    </location>
</feature>
<feature type="region of interest" description="Disordered" evidence="1">
    <location>
        <begin position="1"/>
        <end position="182"/>
    </location>
</feature>
<dbReference type="AlphaFoldDB" id="A0A9W4GUD1"/>
<dbReference type="Proteomes" id="UP001152519">
    <property type="component" value="Unassembled WGS sequence"/>
</dbReference>
<feature type="region of interest" description="Disordered" evidence="1">
    <location>
        <begin position="196"/>
        <end position="217"/>
    </location>
</feature>
<name>A0A9W4GUD1_9ACTN</name>
<evidence type="ECO:0000313" key="3">
    <source>
        <dbReference type="Proteomes" id="UP001152519"/>
    </source>
</evidence>
<organism evidence="2 3">
    <name type="scientific">Actinacidiphila cocklensis</name>
    <dbReference type="NCBI Taxonomy" id="887465"/>
    <lineage>
        <taxon>Bacteria</taxon>
        <taxon>Bacillati</taxon>
        <taxon>Actinomycetota</taxon>
        <taxon>Actinomycetes</taxon>
        <taxon>Kitasatosporales</taxon>
        <taxon>Streptomycetaceae</taxon>
        <taxon>Actinacidiphila</taxon>
    </lineage>
</organism>
<feature type="compositionally biased region" description="Basic residues" evidence="1">
    <location>
        <begin position="255"/>
        <end position="265"/>
    </location>
</feature>
<evidence type="ECO:0000256" key="1">
    <source>
        <dbReference type="SAM" id="MobiDB-lite"/>
    </source>
</evidence>
<feature type="compositionally biased region" description="Low complexity" evidence="1">
    <location>
        <begin position="199"/>
        <end position="210"/>
    </location>
</feature>
<feature type="region of interest" description="Disordered" evidence="1">
    <location>
        <begin position="236"/>
        <end position="309"/>
    </location>
</feature>
<comment type="caution">
    <text evidence="2">The sequence shown here is derived from an EMBL/GenBank/DDBJ whole genome shotgun (WGS) entry which is preliminary data.</text>
</comment>
<feature type="compositionally biased region" description="Basic and acidic residues" evidence="1">
    <location>
        <begin position="111"/>
        <end position="124"/>
    </location>
</feature>
<feature type="compositionally biased region" description="Basic residues" evidence="1">
    <location>
        <begin position="76"/>
        <end position="110"/>
    </location>
</feature>
<reference evidence="2" key="1">
    <citation type="submission" date="2021-05" db="EMBL/GenBank/DDBJ databases">
        <authorList>
            <person name="Arsene-Ploetze F."/>
        </authorList>
    </citation>
    <scope>NUCLEOTIDE SEQUENCE</scope>
    <source>
        <strain evidence="2">DSM 42138</strain>
    </source>
</reference>
<feature type="compositionally biased region" description="Basic residues" evidence="1">
    <location>
        <begin position="34"/>
        <end position="59"/>
    </location>
</feature>
<protein>
    <submittedName>
        <fullName evidence="2">Uncharacterized 50.6 kDa protein in the 5\\'region of gyrA and gyrB</fullName>
    </submittedName>
</protein>
<accession>A0A9W4GUD1</accession>
<feature type="compositionally biased region" description="Basic residues" evidence="1">
    <location>
        <begin position="135"/>
        <end position="154"/>
    </location>
</feature>
<gene>
    <name evidence="2" type="ORF">SCOCK_540007</name>
</gene>